<keyword evidence="3" id="KW-0720">Serine protease</keyword>
<dbReference type="InterPro" id="IPR030400">
    <property type="entry name" value="Sedolisin_dom"/>
</dbReference>
<dbReference type="PANTHER" id="PTHR14218:SF15">
    <property type="entry name" value="TRIPEPTIDYL-PEPTIDASE 1"/>
    <property type="match status" value="1"/>
</dbReference>
<reference evidence="7" key="1">
    <citation type="submission" date="2015-07" db="EMBL/GenBank/DDBJ databases">
        <authorList>
            <person name="Urmite Genomes"/>
        </authorList>
    </citation>
    <scope>NUCLEOTIDE SEQUENCE [LARGE SCALE GENOMIC DNA]</scope>
    <source>
        <strain evidence="7">type strain: ATCC 49404</strain>
    </source>
</reference>
<dbReference type="SUPFAM" id="SSF52743">
    <property type="entry name" value="Subtilisin-like"/>
    <property type="match status" value="1"/>
</dbReference>
<keyword evidence="1" id="KW-0645">Protease</keyword>
<evidence type="ECO:0000313" key="6">
    <source>
        <dbReference type="EMBL" id="CRZ15896.1"/>
    </source>
</evidence>
<dbReference type="Proteomes" id="UP000199147">
    <property type="component" value="Unassembled WGS sequence"/>
</dbReference>
<protein>
    <submittedName>
        <fullName evidence="6">Kumamolisin</fullName>
    </submittedName>
</protein>
<dbReference type="OrthoDB" id="3480681at2"/>
<dbReference type="InterPro" id="IPR036852">
    <property type="entry name" value="Peptidase_S8/S53_dom_sf"/>
</dbReference>
<dbReference type="GO" id="GO:0008240">
    <property type="term" value="F:tripeptidyl-peptidase activity"/>
    <property type="evidence" value="ECO:0007669"/>
    <property type="project" value="TreeGrafter"/>
</dbReference>
<dbReference type="PROSITE" id="PS00138">
    <property type="entry name" value="SUBTILASE_SER"/>
    <property type="match status" value="1"/>
</dbReference>
<evidence type="ECO:0000259" key="5">
    <source>
        <dbReference type="PROSITE" id="PS51695"/>
    </source>
</evidence>
<dbReference type="EMBL" id="CWKH01000001">
    <property type="protein sequence ID" value="CRZ15896.1"/>
    <property type="molecule type" value="Genomic_DNA"/>
</dbReference>
<keyword evidence="7" id="KW-1185">Reference proteome</keyword>
<dbReference type="CDD" id="cd04056">
    <property type="entry name" value="Peptidases_S53"/>
    <property type="match status" value="1"/>
</dbReference>
<dbReference type="PROSITE" id="PS51695">
    <property type="entry name" value="SEDOLISIN"/>
    <property type="match status" value="1"/>
</dbReference>
<gene>
    <name evidence="6" type="ORF">BN2156_02760</name>
</gene>
<dbReference type="InterPro" id="IPR050819">
    <property type="entry name" value="Tripeptidyl-peptidase_I"/>
</dbReference>
<dbReference type="AlphaFoldDB" id="A0A0H5RQ11"/>
<dbReference type="GO" id="GO:0004252">
    <property type="term" value="F:serine-type endopeptidase activity"/>
    <property type="evidence" value="ECO:0007669"/>
    <property type="project" value="InterPro"/>
</dbReference>
<feature type="region of interest" description="Disordered" evidence="4">
    <location>
        <begin position="398"/>
        <end position="425"/>
    </location>
</feature>
<dbReference type="GO" id="GO:0006508">
    <property type="term" value="P:proteolysis"/>
    <property type="evidence" value="ECO:0007669"/>
    <property type="project" value="UniProtKB-KW"/>
</dbReference>
<name>A0A0H5RQ11_9MYCO</name>
<evidence type="ECO:0000256" key="1">
    <source>
        <dbReference type="ARBA" id="ARBA00022670"/>
    </source>
</evidence>
<evidence type="ECO:0000256" key="2">
    <source>
        <dbReference type="ARBA" id="ARBA00022801"/>
    </source>
</evidence>
<accession>A0A0H5RQ11</accession>
<dbReference type="STRING" id="146018.BN2156_02760"/>
<organism evidence="6 7">
    <name type="scientific">Mycolicibacterium neworleansense</name>
    <dbReference type="NCBI Taxonomy" id="146018"/>
    <lineage>
        <taxon>Bacteria</taxon>
        <taxon>Bacillati</taxon>
        <taxon>Actinomycetota</taxon>
        <taxon>Actinomycetes</taxon>
        <taxon>Mycobacteriales</taxon>
        <taxon>Mycobacteriaceae</taxon>
        <taxon>Mycolicibacterium</taxon>
    </lineage>
</organism>
<dbReference type="PANTHER" id="PTHR14218">
    <property type="entry name" value="PROTEASE S8 TRIPEPTIDYL PEPTIDASE I CLN2"/>
    <property type="match status" value="1"/>
</dbReference>
<dbReference type="InterPro" id="IPR023828">
    <property type="entry name" value="Peptidase_S8_Ser-AS"/>
</dbReference>
<feature type="domain" description="Peptidase S53" evidence="5">
    <location>
        <begin position="174"/>
        <end position="538"/>
    </location>
</feature>
<dbReference type="SUPFAM" id="SSF54897">
    <property type="entry name" value="Protease propeptides/inhibitors"/>
    <property type="match status" value="1"/>
</dbReference>
<proteinExistence type="predicted"/>
<evidence type="ECO:0000256" key="4">
    <source>
        <dbReference type="SAM" id="MobiDB-lite"/>
    </source>
</evidence>
<keyword evidence="2" id="KW-0378">Hydrolase</keyword>
<evidence type="ECO:0000256" key="3">
    <source>
        <dbReference type="ARBA" id="ARBA00022825"/>
    </source>
</evidence>
<dbReference type="Gene3D" id="3.40.50.200">
    <property type="entry name" value="Peptidase S8/S53 domain"/>
    <property type="match status" value="1"/>
</dbReference>
<evidence type="ECO:0000313" key="7">
    <source>
        <dbReference type="Proteomes" id="UP000199147"/>
    </source>
</evidence>
<sequence length="543" mass="56812">MAGMNIAPGRAVLALILFSALLVSDLRTTPTAEDWAYGPTHITGPYAQLLSASTDLGPAEDGSAQLTMTLRHTTRPAALFGWAEANSLSIRWRPGDAWAIAEGRSPAMASAFGVDIHDYRGRRGQEFYASPQQPSIPEPLAGEVAEVGRILGYTPYRMSLPDLRNLPTDVPDQGLTPQGVLNTYNLTELAKQGFTGKGTTIVFFAFDGFDQTDLDTFATTFGLPRFTPTVVGGQPSAPRGETTMDLQVAHAIAPDAQKVVVNARPTVQGDGAYEKIGKMLESADQQFPGAVWSFSIGWGCDKLITAADLAPVRSALATAHTHGTTAFNASGDLAGLECKGGQDWSSAPGKDDIGLDSVASLPEMTDVGGTTLSTDADGGWLAEQAWFDVPLSQGTGGGVSSLFDRPDWQQGLTAPGSTEAGGDQKRLTPDISAVADPFTGVKIVLNGQVLVGGGTSQSAPLWAAMAAVMNQYLTAHGGHAIGDFNPLLYRIAKGAPLPAFRDVTLGGNAVASAAPGYDMVTGLGTPDVENLVKNLLVLQKANR</sequence>